<organism evidence="1">
    <name type="scientific">Arundo donax</name>
    <name type="common">Giant reed</name>
    <name type="synonym">Donax arundinaceus</name>
    <dbReference type="NCBI Taxonomy" id="35708"/>
    <lineage>
        <taxon>Eukaryota</taxon>
        <taxon>Viridiplantae</taxon>
        <taxon>Streptophyta</taxon>
        <taxon>Embryophyta</taxon>
        <taxon>Tracheophyta</taxon>
        <taxon>Spermatophyta</taxon>
        <taxon>Magnoliopsida</taxon>
        <taxon>Liliopsida</taxon>
        <taxon>Poales</taxon>
        <taxon>Poaceae</taxon>
        <taxon>PACMAD clade</taxon>
        <taxon>Arundinoideae</taxon>
        <taxon>Arundineae</taxon>
        <taxon>Arundo</taxon>
    </lineage>
</organism>
<name>A0A0A8ZVD5_ARUDO</name>
<dbReference type="AlphaFoldDB" id="A0A0A8ZVD5"/>
<protein>
    <submittedName>
        <fullName evidence="1">Uncharacterized protein</fullName>
    </submittedName>
</protein>
<reference evidence="1" key="1">
    <citation type="submission" date="2014-09" db="EMBL/GenBank/DDBJ databases">
        <authorList>
            <person name="Magalhaes I.L.F."/>
            <person name="Oliveira U."/>
            <person name="Santos F.R."/>
            <person name="Vidigal T.H.D.A."/>
            <person name="Brescovit A.D."/>
            <person name="Santos A.J."/>
        </authorList>
    </citation>
    <scope>NUCLEOTIDE SEQUENCE</scope>
    <source>
        <tissue evidence="1">Shoot tissue taken approximately 20 cm above the soil surface</tissue>
    </source>
</reference>
<reference evidence="1" key="2">
    <citation type="journal article" date="2015" name="Data Brief">
        <title>Shoot transcriptome of the giant reed, Arundo donax.</title>
        <authorList>
            <person name="Barrero R.A."/>
            <person name="Guerrero F.D."/>
            <person name="Moolhuijzen P."/>
            <person name="Goolsby J.A."/>
            <person name="Tidwell J."/>
            <person name="Bellgard S.E."/>
            <person name="Bellgard M.I."/>
        </authorList>
    </citation>
    <scope>NUCLEOTIDE SEQUENCE</scope>
    <source>
        <tissue evidence="1">Shoot tissue taken approximately 20 cm above the soil surface</tissue>
    </source>
</reference>
<dbReference type="EMBL" id="GBRH01256272">
    <property type="protein sequence ID" value="JAD41623.1"/>
    <property type="molecule type" value="Transcribed_RNA"/>
</dbReference>
<accession>A0A0A8ZVD5</accession>
<sequence>MDQAVARHPGVQRRLPAHQRVRLHRLRSGGVWVRDELNKLCSQSRLREMYEFFLRAFACVWQKHVMYIYCSCW</sequence>
<evidence type="ECO:0000313" key="1">
    <source>
        <dbReference type="EMBL" id="JAD41623.1"/>
    </source>
</evidence>
<proteinExistence type="predicted"/>